<organism evidence="1 2">
    <name type="scientific">Trichostrongylus colubriformis</name>
    <name type="common">Black scour worm</name>
    <dbReference type="NCBI Taxonomy" id="6319"/>
    <lineage>
        <taxon>Eukaryota</taxon>
        <taxon>Metazoa</taxon>
        <taxon>Ecdysozoa</taxon>
        <taxon>Nematoda</taxon>
        <taxon>Chromadorea</taxon>
        <taxon>Rhabditida</taxon>
        <taxon>Rhabditina</taxon>
        <taxon>Rhabditomorpha</taxon>
        <taxon>Strongyloidea</taxon>
        <taxon>Trichostrongylidae</taxon>
        <taxon>Trichostrongylus</taxon>
    </lineage>
</organism>
<dbReference type="AlphaFoldDB" id="A0AAN8IXP1"/>
<accession>A0AAN8IXP1</accession>
<protein>
    <submittedName>
        <fullName evidence="1">Uncharacterized protein</fullName>
    </submittedName>
</protein>
<evidence type="ECO:0000313" key="1">
    <source>
        <dbReference type="EMBL" id="KAK5985292.1"/>
    </source>
</evidence>
<dbReference type="EMBL" id="WIXE01001910">
    <property type="protein sequence ID" value="KAK5985292.1"/>
    <property type="molecule type" value="Genomic_DNA"/>
</dbReference>
<evidence type="ECO:0000313" key="2">
    <source>
        <dbReference type="Proteomes" id="UP001331761"/>
    </source>
</evidence>
<keyword evidence="2" id="KW-1185">Reference proteome</keyword>
<proteinExistence type="predicted"/>
<gene>
    <name evidence="1" type="ORF">GCK32_010930</name>
</gene>
<dbReference type="Proteomes" id="UP001331761">
    <property type="component" value="Unassembled WGS sequence"/>
</dbReference>
<comment type="caution">
    <text evidence="1">The sequence shown here is derived from an EMBL/GenBank/DDBJ whole genome shotgun (WGS) entry which is preliminary data.</text>
</comment>
<reference evidence="1 2" key="1">
    <citation type="submission" date="2019-10" db="EMBL/GenBank/DDBJ databases">
        <title>Assembly and Annotation for the nematode Trichostrongylus colubriformis.</title>
        <authorList>
            <person name="Martin J."/>
        </authorList>
    </citation>
    <scope>NUCLEOTIDE SEQUENCE [LARGE SCALE GENOMIC DNA]</scope>
    <source>
        <strain evidence="1">G859</strain>
        <tissue evidence="1">Whole worm</tissue>
    </source>
</reference>
<sequence>MQEQYMRTLEWILSEYPYDDDYNRFKALYEMVLQWLEDLVLGVKGRERVKNEMIREWKKMDDKAKKTMISRFLGFKLINDMANAK</sequence>
<name>A0AAN8IXP1_TRICO</name>